<organism evidence="2 3">
    <name type="scientific">Nonomuraea soli</name>
    <dbReference type="NCBI Taxonomy" id="1032476"/>
    <lineage>
        <taxon>Bacteria</taxon>
        <taxon>Bacillati</taxon>
        <taxon>Actinomycetota</taxon>
        <taxon>Actinomycetes</taxon>
        <taxon>Streptosporangiales</taxon>
        <taxon>Streptosporangiaceae</taxon>
        <taxon>Nonomuraea</taxon>
    </lineage>
</organism>
<evidence type="ECO:0000313" key="2">
    <source>
        <dbReference type="EMBL" id="MBA2892986.1"/>
    </source>
</evidence>
<sequence>MTKRRLLDELNRATTPTARPNVLVALWRWRYELGAAITIVLVVTTVGPLPLAVPLLLLLWPPGRSEVWGRIRCVIVAHRIRVGFVQAYLVNRRGQIPVIAWCAPAPWGERAWVWCRAGITPGEIADRPEVIATACWAHSVEVLPHPRKPHWVLLEIVRG</sequence>
<proteinExistence type="predicted"/>
<accession>A0A7W0CKQ2</accession>
<protein>
    <submittedName>
        <fullName evidence="2">Uncharacterized protein</fullName>
    </submittedName>
</protein>
<keyword evidence="1" id="KW-0812">Transmembrane</keyword>
<keyword evidence="1" id="KW-1133">Transmembrane helix</keyword>
<dbReference type="AlphaFoldDB" id="A0A7W0CKQ2"/>
<dbReference type="RefSeq" id="WP_181611691.1">
    <property type="nucleotide sequence ID" value="NZ_BAABAM010000003.1"/>
</dbReference>
<gene>
    <name evidence="2" type="ORF">HNR30_004340</name>
</gene>
<keyword evidence="3" id="KW-1185">Reference proteome</keyword>
<comment type="caution">
    <text evidence="2">The sequence shown here is derived from an EMBL/GenBank/DDBJ whole genome shotgun (WGS) entry which is preliminary data.</text>
</comment>
<dbReference type="EMBL" id="JACDUR010000004">
    <property type="protein sequence ID" value="MBA2892986.1"/>
    <property type="molecule type" value="Genomic_DNA"/>
</dbReference>
<keyword evidence="1" id="KW-0472">Membrane</keyword>
<dbReference type="Proteomes" id="UP000530928">
    <property type="component" value="Unassembled WGS sequence"/>
</dbReference>
<evidence type="ECO:0000313" key="3">
    <source>
        <dbReference type="Proteomes" id="UP000530928"/>
    </source>
</evidence>
<evidence type="ECO:0000256" key="1">
    <source>
        <dbReference type="SAM" id="Phobius"/>
    </source>
</evidence>
<feature type="transmembrane region" description="Helical" evidence="1">
    <location>
        <begin position="33"/>
        <end position="60"/>
    </location>
</feature>
<reference evidence="2 3" key="1">
    <citation type="submission" date="2020-07" db="EMBL/GenBank/DDBJ databases">
        <title>Genomic Encyclopedia of Type Strains, Phase IV (KMG-IV): sequencing the most valuable type-strain genomes for metagenomic binning, comparative biology and taxonomic classification.</title>
        <authorList>
            <person name="Goeker M."/>
        </authorList>
    </citation>
    <scope>NUCLEOTIDE SEQUENCE [LARGE SCALE GENOMIC DNA]</scope>
    <source>
        <strain evidence="2 3">DSM 45533</strain>
    </source>
</reference>
<name>A0A7W0CKQ2_9ACTN</name>